<dbReference type="Gene3D" id="1.10.580.10">
    <property type="entry name" value="Citrate Synthase, domain 1"/>
    <property type="match status" value="1"/>
</dbReference>
<dbReference type="GO" id="GO:0006099">
    <property type="term" value="P:tricarboxylic acid cycle"/>
    <property type="evidence" value="ECO:0007669"/>
    <property type="project" value="UniProtKB-UniPathway"/>
</dbReference>
<evidence type="ECO:0000256" key="2">
    <source>
        <dbReference type="ARBA" id="ARBA00010566"/>
    </source>
</evidence>
<dbReference type="InterPro" id="IPR002020">
    <property type="entry name" value="Citrate_synthase"/>
</dbReference>
<protein>
    <recommendedName>
        <fullName evidence="3">citrate synthase (unknown stereospecificity)</fullName>
        <ecNumber evidence="3">2.3.3.16</ecNumber>
    </recommendedName>
</protein>
<dbReference type="PRINTS" id="PR00143">
    <property type="entry name" value="CITRTSNTHASE"/>
</dbReference>
<evidence type="ECO:0000259" key="6">
    <source>
        <dbReference type="Pfam" id="PF12728"/>
    </source>
</evidence>
<dbReference type="SUPFAM" id="SSF48256">
    <property type="entry name" value="Citrate synthase"/>
    <property type="match status" value="1"/>
</dbReference>
<reference evidence="7 8" key="1">
    <citation type="submission" date="2020-06" db="EMBL/GenBank/DDBJ databases">
        <title>Acidovorax antarctica sp. nov., isolated from Corinth ice sheet soil, Antarctic Fields Peninsula.</title>
        <authorList>
            <person name="Xu Q."/>
            <person name="Peng F."/>
        </authorList>
    </citation>
    <scope>NUCLEOTIDE SEQUENCE [LARGE SCALE GENOMIC DNA]</scope>
    <source>
        <strain evidence="7 8">16-35-5</strain>
        <plasmid evidence="7 8">unnamed1</plasmid>
    </source>
</reference>
<dbReference type="InterPro" id="IPR016142">
    <property type="entry name" value="Citrate_synth-like_lrg_a-sub"/>
</dbReference>
<dbReference type="Proteomes" id="UP000509579">
    <property type="component" value="Plasmid unnamed1"/>
</dbReference>
<evidence type="ECO:0000256" key="4">
    <source>
        <dbReference type="ARBA" id="ARBA00022679"/>
    </source>
</evidence>
<dbReference type="InterPro" id="IPR036969">
    <property type="entry name" value="Citrate_synthase_sf"/>
</dbReference>
<dbReference type="AlphaFoldDB" id="A0A6N1XAW3"/>
<dbReference type="Pfam" id="PF12728">
    <property type="entry name" value="HTH_17"/>
    <property type="match status" value="1"/>
</dbReference>
<dbReference type="Gene3D" id="1.10.230.10">
    <property type="entry name" value="Cytochrome P450-Terp, domain 2"/>
    <property type="match status" value="1"/>
</dbReference>
<dbReference type="InterPro" id="IPR016143">
    <property type="entry name" value="Citrate_synth-like_sm_a-sub"/>
</dbReference>
<dbReference type="InterPro" id="IPR041657">
    <property type="entry name" value="HTH_17"/>
</dbReference>
<dbReference type="KEGG" id="aant:HUK68_21655"/>
<evidence type="ECO:0000256" key="3">
    <source>
        <dbReference type="ARBA" id="ARBA00012972"/>
    </source>
</evidence>
<name>A0A6N1XAW3_9BURK</name>
<dbReference type="EC" id="2.3.3.16" evidence="3"/>
<evidence type="ECO:0000256" key="1">
    <source>
        <dbReference type="ARBA" id="ARBA00004751"/>
    </source>
</evidence>
<accession>A0A6N1XAW3</accession>
<proteinExistence type="inferred from homology"/>
<dbReference type="PANTHER" id="PTHR11739:SF4">
    <property type="entry name" value="CITRATE SYNTHASE, PEROXISOMAL"/>
    <property type="match status" value="1"/>
</dbReference>
<dbReference type="UniPathway" id="UPA00223">
    <property type="reaction ID" value="UER00717"/>
</dbReference>
<evidence type="ECO:0000313" key="8">
    <source>
        <dbReference type="Proteomes" id="UP000509579"/>
    </source>
</evidence>
<feature type="region of interest" description="Disordered" evidence="5">
    <location>
        <begin position="392"/>
        <end position="413"/>
    </location>
</feature>
<keyword evidence="7" id="KW-0614">Plasmid</keyword>
<dbReference type="GO" id="GO:0005829">
    <property type="term" value="C:cytosol"/>
    <property type="evidence" value="ECO:0007669"/>
    <property type="project" value="TreeGrafter"/>
</dbReference>
<comment type="similarity">
    <text evidence="2">Belongs to the citrate synthase family.</text>
</comment>
<dbReference type="CDD" id="cd06102">
    <property type="entry name" value="citrate_synt_like_2"/>
    <property type="match status" value="1"/>
</dbReference>
<dbReference type="PANTHER" id="PTHR11739">
    <property type="entry name" value="CITRATE SYNTHASE"/>
    <property type="match status" value="1"/>
</dbReference>
<keyword evidence="8" id="KW-1185">Reference proteome</keyword>
<keyword evidence="4" id="KW-0808">Transferase</keyword>
<comment type="pathway">
    <text evidence="1">Carbohydrate metabolism; tricarboxylic acid cycle; isocitrate from oxaloacetate: step 1/2.</text>
</comment>
<evidence type="ECO:0000313" key="7">
    <source>
        <dbReference type="EMBL" id="QKV55523.1"/>
    </source>
</evidence>
<dbReference type="EMBL" id="CP054841">
    <property type="protein sequence ID" value="QKV55523.1"/>
    <property type="molecule type" value="Genomic_DNA"/>
</dbReference>
<gene>
    <name evidence="7" type="ORF">HUK68_21655</name>
</gene>
<evidence type="ECO:0000256" key="5">
    <source>
        <dbReference type="SAM" id="MobiDB-lite"/>
    </source>
</evidence>
<dbReference type="Pfam" id="PF00285">
    <property type="entry name" value="Citrate_synt"/>
    <property type="match status" value="1"/>
</dbReference>
<feature type="compositionally biased region" description="Low complexity" evidence="5">
    <location>
        <begin position="392"/>
        <end position="407"/>
    </location>
</feature>
<dbReference type="GO" id="GO:0036440">
    <property type="term" value="F:citrate synthase activity"/>
    <property type="evidence" value="ECO:0007669"/>
    <property type="project" value="UniProtKB-EC"/>
</dbReference>
<feature type="domain" description="Helix-turn-helix" evidence="6">
    <location>
        <begin position="13"/>
        <end position="64"/>
    </location>
</feature>
<organism evidence="7 8">
    <name type="scientific">Comamonas antarctica</name>
    <dbReference type="NCBI Taxonomy" id="2743470"/>
    <lineage>
        <taxon>Bacteria</taxon>
        <taxon>Pseudomonadati</taxon>
        <taxon>Pseudomonadota</taxon>
        <taxon>Betaproteobacteria</taxon>
        <taxon>Burkholderiales</taxon>
        <taxon>Comamonadaceae</taxon>
        <taxon>Comamonas</taxon>
    </lineage>
</organism>
<geneLocation type="plasmid" evidence="7 8">
    <name>unnamed1</name>
</geneLocation>
<dbReference type="GO" id="GO:0005975">
    <property type="term" value="P:carbohydrate metabolic process"/>
    <property type="evidence" value="ECO:0007669"/>
    <property type="project" value="TreeGrafter"/>
</dbReference>
<sequence length="413" mass="44326">MQAVNSLSHDSPWLSAEDAAALLKVRRSSLYSYVSRGLLRAQSMAGQRGKRYLQSDVLRLARQRQTVRNPASLAQSTLDWGQPVMASSLTLVRGGRLYYRGRDALQWAEHASLEQTAEWMWQGVAFEPRPAVDHAAVAPPAGHRPASLPDFACILAAWHAQAQPDQPQALLQAMATALLGAPSHESSQPAHEHLAQRWRLDAPGASSLRRALVLCADHEFNASSFATRVVASTGASLQACVGAGLAALSGPMHGGVTRQIDRQWEAWHAQSTLAPSLALLLRDARSGHAPAGFTGFGHPLYPQGDPRAQAILQQLPPDPGRERLIDQVYAHAGLLPSLDYALVALQRSWRLPPGAAFAVFALGRTVGWIAHALEQRASGQLIRPRAVYSGPDPAADAGSSASASGSGRIVRFR</sequence>